<keyword evidence="3" id="KW-1185">Reference proteome</keyword>
<dbReference type="HOGENOM" id="CLU_056802_3_0_1"/>
<dbReference type="STRING" id="933084.A0A067PQ88"/>
<reference evidence="3" key="1">
    <citation type="journal article" date="2014" name="Proc. Natl. Acad. Sci. U.S.A.">
        <title>Extensive sampling of basidiomycete genomes demonstrates inadequacy of the white-rot/brown-rot paradigm for wood decay fungi.</title>
        <authorList>
            <person name="Riley R."/>
            <person name="Salamov A.A."/>
            <person name="Brown D.W."/>
            <person name="Nagy L.G."/>
            <person name="Floudas D."/>
            <person name="Held B.W."/>
            <person name="Levasseur A."/>
            <person name="Lombard V."/>
            <person name="Morin E."/>
            <person name="Otillar R."/>
            <person name="Lindquist E.A."/>
            <person name="Sun H."/>
            <person name="LaButti K.M."/>
            <person name="Schmutz J."/>
            <person name="Jabbour D."/>
            <person name="Luo H."/>
            <person name="Baker S.E."/>
            <person name="Pisabarro A.G."/>
            <person name="Walton J.D."/>
            <person name="Blanchette R.A."/>
            <person name="Henrissat B."/>
            <person name="Martin F."/>
            <person name="Cullen D."/>
            <person name="Hibbett D.S."/>
            <person name="Grigoriev I.V."/>
        </authorList>
    </citation>
    <scope>NUCLEOTIDE SEQUENCE [LARGE SCALE GENOMIC DNA]</scope>
    <source>
        <strain evidence="3">MUCL 33604</strain>
    </source>
</reference>
<dbReference type="InterPro" id="IPR012349">
    <property type="entry name" value="Split_barrel_FMN-bd"/>
</dbReference>
<dbReference type="EMBL" id="KL197733">
    <property type="protein sequence ID" value="KDQ53467.1"/>
    <property type="molecule type" value="Genomic_DNA"/>
</dbReference>
<dbReference type="PANTHER" id="PTHR37273">
    <property type="entry name" value="CHROMOSOME 8, WHOLE GENOME SHOTGUN SEQUENCE"/>
    <property type="match status" value="1"/>
</dbReference>
<dbReference type="PANTHER" id="PTHR37273:SF1">
    <property type="entry name" value="ADL397C-AP"/>
    <property type="match status" value="1"/>
</dbReference>
<gene>
    <name evidence="2" type="ORF">JAAARDRAFT_39148</name>
</gene>
<feature type="non-terminal residue" evidence="2">
    <location>
        <position position="1"/>
    </location>
</feature>
<dbReference type="InterPro" id="IPR055343">
    <property type="entry name" value="CREG_beta-barrel"/>
</dbReference>
<evidence type="ECO:0000259" key="1">
    <source>
        <dbReference type="Pfam" id="PF13883"/>
    </source>
</evidence>
<dbReference type="Gene3D" id="2.30.110.10">
    <property type="entry name" value="Electron Transport, Fmn-binding Protein, Chain A"/>
    <property type="match status" value="1"/>
</dbReference>
<accession>A0A067PQ88</accession>
<dbReference type="SUPFAM" id="SSF50475">
    <property type="entry name" value="FMN-binding split barrel"/>
    <property type="match status" value="1"/>
</dbReference>
<dbReference type="Proteomes" id="UP000027265">
    <property type="component" value="Unassembled WGS sequence"/>
</dbReference>
<protein>
    <recommendedName>
        <fullName evidence="1">CREG-like beta-barrel domain-containing protein</fullName>
    </recommendedName>
</protein>
<sequence length="200" mass="22127">MLVQATLAYSETVEDAARLARQLVDLSPNSVGTMATVYPSDHEGLPGQPFALQEYYASCHANGSLTLLFLPISRHSQNILKSPSHAASISIWSERPAANRARVSLIGNVTIYLDDDPVPQEEDIRKCYLSKHRDARWWLPGDEDAPHLSYWARFDPHSIYFVGGFGDEHYIGYIPLGLYQASGVLSDLKGIAGRVVIQAD</sequence>
<dbReference type="OrthoDB" id="2138282at2759"/>
<feature type="domain" description="CREG-like beta-barrel" evidence="1">
    <location>
        <begin position="12"/>
        <end position="175"/>
    </location>
</feature>
<proteinExistence type="predicted"/>
<dbReference type="Pfam" id="PF13883">
    <property type="entry name" value="CREG_beta-barrel"/>
    <property type="match status" value="1"/>
</dbReference>
<evidence type="ECO:0000313" key="2">
    <source>
        <dbReference type="EMBL" id="KDQ53467.1"/>
    </source>
</evidence>
<dbReference type="InParanoid" id="A0A067PQ88"/>
<name>A0A067PQ88_9AGAM</name>
<evidence type="ECO:0000313" key="3">
    <source>
        <dbReference type="Proteomes" id="UP000027265"/>
    </source>
</evidence>
<organism evidence="2 3">
    <name type="scientific">Jaapia argillacea MUCL 33604</name>
    <dbReference type="NCBI Taxonomy" id="933084"/>
    <lineage>
        <taxon>Eukaryota</taxon>
        <taxon>Fungi</taxon>
        <taxon>Dikarya</taxon>
        <taxon>Basidiomycota</taxon>
        <taxon>Agaricomycotina</taxon>
        <taxon>Agaricomycetes</taxon>
        <taxon>Agaricomycetidae</taxon>
        <taxon>Jaapiales</taxon>
        <taxon>Jaapiaceae</taxon>
        <taxon>Jaapia</taxon>
    </lineage>
</organism>
<dbReference type="AlphaFoldDB" id="A0A067PQ88"/>